<dbReference type="EMBL" id="BAAAMU010000122">
    <property type="protein sequence ID" value="GAA1680872.1"/>
    <property type="molecule type" value="Genomic_DNA"/>
</dbReference>
<gene>
    <name evidence="1" type="ORF">GCM10009733_092010</name>
</gene>
<protein>
    <submittedName>
        <fullName evidence="1">Uncharacterized protein</fullName>
    </submittedName>
</protein>
<proteinExistence type="predicted"/>
<name>A0ABN2H2G3_9ACTN</name>
<comment type="caution">
    <text evidence="1">The sequence shown here is derived from an EMBL/GenBank/DDBJ whole genome shotgun (WGS) entry which is preliminary data.</text>
</comment>
<sequence length="117" mass="12392">MVSPRVHVTTMKRGAAAARAEFGRKRRDAAGVSSERLTGLGEQAFVRLKTSTQVVNRREAILVYRVGGQVVEVTFGGLSTVPSTAGPDSGTTALSDERVLNPVKDIARQLAARTAGK</sequence>
<organism evidence="1 2">
    <name type="scientific">Nonomuraea maheshkhaliensis</name>
    <dbReference type="NCBI Taxonomy" id="419590"/>
    <lineage>
        <taxon>Bacteria</taxon>
        <taxon>Bacillati</taxon>
        <taxon>Actinomycetota</taxon>
        <taxon>Actinomycetes</taxon>
        <taxon>Streptosporangiales</taxon>
        <taxon>Streptosporangiaceae</taxon>
        <taxon>Nonomuraea</taxon>
    </lineage>
</organism>
<reference evidence="1 2" key="1">
    <citation type="journal article" date="2019" name="Int. J. Syst. Evol. Microbiol.">
        <title>The Global Catalogue of Microorganisms (GCM) 10K type strain sequencing project: providing services to taxonomists for standard genome sequencing and annotation.</title>
        <authorList>
            <consortium name="The Broad Institute Genomics Platform"/>
            <consortium name="The Broad Institute Genome Sequencing Center for Infectious Disease"/>
            <person name="Wu L."/>
            <person name="Ma J."/>
        </authorList>
    </citation>
    <scope>NUCLEOTIDE SEQUENCE [LARGE SCALE GENOMIC DNA]</scope>
    <source>
        <strain evidence="1 2">JCM 13929</strain>
    </source>
</reference>
<accession>A0ABN2H2G3</accession>
<evidence type="ECO:0000313" key="2">
    <source>
        <dbReference type="Proteomes" id="UP001500064"/>
    </source>
</evidence>
<dbReference type="Proteomes" id="UP001500064">
    <property type="component" value="Unassembled WGS sequence"/>
</dbReference>
<evidence type="ECO:0000313" key="1">
    <source>
        <dbReference type="EMBL" id="GAA1680872.1"/>
    </source>
</evidence>
<keyword evidence="2" id="KW-1185">Reference proteome</keyword>